<accession>A0ABX6EH18</accession>
<dbReference type="CDD" id="cd02440">
    <property type="entry name" value="AdoMet_MTases"/>
    <property type="match status" value="1"/>
</dbReference>
<evidence type="ECO:0000256" key="2">
    <source>
        <dbReference type="ARBA" id="ARBA00022679"/>
    </source>
</evidence>
<name>A0ABX6EH18_9HYPH</name>
<keyword evidence="5" id="KW-1185">Reference proteome</keyword>
<dbReference type="EMBL" id="CP044328">
    <property type="protein sequence ID" value="QGM93730.1"/>
    <property type="molecule type" value="Genomic_DNA"/>
</dbReference>
<dbReference type="SUPFAM" id="SSF53335">
    <property type="entry name" value="S-adenosyl-L-methionine-dependent methyltransferases"/>
    <property type="match status" value="1"/>
</dbReference>
<sequence>MRNQYQTISRQYSAARKDDHTNFLETPTVQSVLGDLSGVNAIDYACGTGHYSRLLKRLGAKNVLGVDLSPAMIEAARHEEVQNPLGVSYEVADGATMAVFGSFDVATAAFLFNYAEDEQTLAQMFRSVAANVIPDGRLVAVVPNPDFINGREDTLPYGFFLEEIGEGPMRLRVRMTFVGEEKFRIEFTQWSRHAYEDALAQAGFADAEWTPFAVSKEGIERHGQNFWDAILANPKSVVLSARKKPA</sequence>
<dbReference type="PANTHER" id="PTHR43861">
    <property type="entry name" value="TRANS-ACONITATE 2-METHYLTRANSFERASE-RELATED"/>
    <property type="match status" value="1"/>
</dbReference>
<dbReference type="RefSeq" id="WP_154451488.1">
    <property type="nucleotide sequence ID" value="NZ_CP044328.1"/>
</dbReference>
<keyword evidence="2" id="KW-0808">Transferase</keyword>
<dbReference type="Proteomes" id="UP000424673">
    <property type="component" value="Chromosome"/>
</dbReference>
<reference evidence="5" key="1">
    <citation type="submission" date="2019-09" db="EMBL/GenBank/DDBJ databases">
        <title>Isolation and complete genome sequencing of Methylocystis species.</title>
        <authorList>
            <person name="Rumah B.L."/>
            <person name="Stead C.E."/>
            <person name="Stevens B.C."/>
            <person name="Minton N.P."/>
            <person name="Grosse-Honebrink A."/>
            <person name="Zhang Y."/>
        </authorList>
    </citation>
    <scope>NUCLEOTIDE SEQUENCE [LARGE SCALE GENOMIC DNA]</scope>
    <source>
        <strain evidence="5">BRCS1</strain>
    </source>
</reference>
<evidence type="ECO:0000313" key="5">
    <source>
        <dbReference type="Proteomes" id="UP000424673"/>
    </source>
</evidence>
<evidence type="ECO:0000313" key="4">
    <source>
        <dbReference type="EMBL" id="QGM93730.1"/>
    </source>
</evidence>
<dbReference type="PANTHER" id="PTHR43861:SF1">
    <property type="entry name" value="TRANS-ACONITATE 2-METHYLTRANSFERASE"/>
    <property type="match status" value="1"/>
</dbReference>
<dbReference type="Pfam" id="PF13649">
    <property type="entry name" value="Methyltransf_25"/>
    <property type="match status" value="1"/>
</dbReference>
<evidence type="ECO:0000259" key="3">
    <source>
        <dbReference type="Pfam" id="PF13649"/>
    </source>
</evidence>
<evidence type="ECO:0000256" key="1">
    <source>
        <dbReference type="ARBA" id="ARBA00022603"/>
    </source>
</evidence>
<gene>
    <name evidence="4" type="ORF">F7D13_06640</name>
</gene>
<dbReference type="GO" id="GO:0032259">
    <property type="term" value="P:methylation"/>
    <property type="evidence" value="ECO:0007669"/>
    <property type="project" value="UniProtKB-KW"/>
</dbReference>
<organism evidence="4 5">
    <name type="scientific">Methylocystis rosea</name>
    <dbReference type="NCBI Taxonomy" id="173366"/>
    <lineage>
        <taxon>Bacteria</taxon>
        <taxon>Pseudomonadati</taxon>
        <taxon>Pseudomonadota</taxon>
        <taxon>Alphaproteobacteria</taxon>
        <taxon>Hyphomicrobiales</taxon>
        <taxon>Methylocystaceae</taxon>
        <taxon>Methylocystis</taxon>
    </lineage>
</organism>
<keyword evidence="1 4" id="KW-0489">Methyltransferase</keyword>
<proteinExistence type="predicted"/>
<dbReference type="InterPro" id="IPR041698">
    <property type="entry name" value="Methyltransf_25"/>
</dbReference>
<protein>
    <submittedName>
        <fullName evidence="4">Class I SAM-dependent methyltransferase</fullName>
    </submittedName>
</protein>
<dbReference type="InterPro" id="IPR029063">
    <property type="entry name" value="SAM-dependent_MTases_sf"/>
</dbReference>
<feature type="domain" description="Methyltransferase" evidence="3">
    <location>
        <begin position="42"/>
        <end position="131"/>
    </location>
</feature>
<dbReference type="Gene3D" id="3.40.50.150">
    <property type="entry name" value="Vaccinia Virus protein VP39"/>
    <property type="match status" value="1"/>
</dbReference>
<reference evidence="4 5" key="2">
    <citation type="journal article" date="2021" name="AMB Express">
        <title>Isolation and characterisation of Methylocystis spp. for poly-3-hydroxybutyrate production using waste methane feedstocks.</title>
        <authorList>
            <person name="Rumah B.L."/>
            <person name="Stead C.E."/>
            <person name="Claxton Stevens B.H."/>
            <person name="Minton N.P."/>
            <person name="Grosse-Honebrink A."/>
            <person name="Zhang Y."/>
        </authorList>
    </citation>
    <scope>NUCLEOTIDE SEQUENCE [LARGE SCALE GENOMIC DNA]</scope>
    <source>
        <strain evidence="4 5">BRCS1</strain>
    </source>
</reference>
<dbReference type="GO" id="GO:0008168">
    <property type="term" value="F:methyltransferase activity"/>
    <property type="evidence" value="ECO:0007669"/>
    <property type="project" value="UniProtKB-KW"/>
</dbReference>